<dbReference type="PANTHER" id="PTHR48043">
    <property type="entry name" value="EG:EG0003.4 PROTEIN-RELATED"/>
    <property type="match status" value="1"/>
</dbReference>
<gene>
    <name evidence="5" type="ORF">PENTCL1PPCAC_7540</name>
</gene>
<dbReference type="EC" id="2.4.1.17" evidence="2"/>
<evidence type="ECO:0000256" key="4">
    <source>
        <dbReference type="ARBA" id="ARBA00022679"/>
    </source>
</evidence>
<keyword evidence="6" id="KW-1185">Reference proteome</keyword>
<dbReference type="SUPFAM" id="SSF53756">
    <property type="entry name" value="UDP-Glycosyltransferase/glycogen phosphorylase"/>
    <property type="match status" value="1"/>
</dbReference>
<accession>A0AAV5SZ48</accession>
<feature type="non-terminal residue" evidence="5">
    <location>
        <position position="1"/>
    </location>
</feature>
<proteinExistence type="inferred from homology"/>
<protein>
    <recommendedName>
        <fullName evidence="2">glucuronosyltransferase</fullName>
        <ecNumber evidence="2">2.4.1.17</ecNumber>
    </recommendedName>
</protein>
<dbReference type="EMBL" id="BTSX01000002">
    <property type="protein sequence ID" value="GMS85365.1"/>
    <property type="molecule type" value="Genomic_DNA"/>
</dbReference>
<comment type="similarity">
    <text evidence="1">Belongs to the UDP-glycosyltransferase family.</text>
</comment>
<keyword evidence="3" id="KW-0328">Glycosyltransferase</keyword>
<feature type="non-terminal residue" evidence="5">
    <location>
        <position position="69"/>
    </location>
</feature>
<evidence type="ECO:0000256" key="1">
    <source>
        <dbReference type="ARBA" id="ARBA00009995"/>
    </source>
</evidence>
<keyword evidence="4" id="KW-0808">Transferase</keyword>
<name>A0AAV5SZ48_9BILA</name>
<dbReference type="Proteomes" id="UP001432027">
    <property type="component" value="Unassembled WGS sequence"/>
</dbReference>
<evidence type="ECO:0000256" key="2">
    <source>
        <dbReference type="ARBA" id="ARBA00012544"/>
    </source>
</evidence>
<reference evidence="5" key="1">
    <citation type="submission" date="2023-10" db="EMBL/GenBank/DDBJ databases">
        <title>Genome assembly of Pristionchus species.</title>
        <authorList>
            <person name="Yoshida K."/>
            <person name="Sommer R.J."/>
        </authorList>
    </citation>
    <scope>NUCLEOTIDE SEQUENCE</scope>
    <source>
        <strain evidence="5">RS0144</strain>
    </source>
</reference>
<evidence type="ECO:0000313" key="5">
    <source>
        <dbReference type="EMBL" id="GMS85365.1"/>
    </source>
</evidence>
<evidence type="ECO:0000313" key="6">
    <source>
        <dbReference type="Proteomes" id="UP001432027"/>
    </source>
</evidence>
<organism evidence="5 6">
    <name type="scientific">Pristionchus entomophagus</name>
    <dbReference type="NCBI Taxonomy" id="358040"/>
    <lineage>
        <taxon>Eukaryota</taxon>
        <taxon>Metazoa</taxon>
        <taxon>Ecdysozoa</taxon>
        <taxon>Nematoda</taxon>
        <taxon>Chromadorea</taxon>
        <taxon>Rhabditida</taxon>
        <taxon>Rhabditina</taxon>
        <taxon>Diplogasteromorpha</taxon>
        <taxon>Diplogasteroidea</taxon>
        <taxon>Neodiplogasteridae</taxon>
        <taxon>Pristionchus</taxon>
    </lineage>
</organism>
<sequence length="69" mass="7854">SRVHYIGGIGAKTPKKLDEDLDRLFTLRNKTVLISFGSVVVANKLPFKMKQSIVAVVSRFPEVTFLWKY</sequence>
<dbReference type="GO" id="GO:0015020">
    <property type="term" value="F:glucuronosyltransferase activity"/>
    <property type="evidence" value="ECO:0007669"/>
    <property type="project" value="UniProtKB-EC"/>
</dbReference>
<evidence type="ECO:0000256" key="3">
    <source>
        <dbReference type="ARBA" id="ARBA00022676"/>
    </source>
</evidence>
<dbReference type="AlphaFoldDB" id="A0AAV5SZ48"/>
<dbReference type="PANTHER" id="PTHR48043:SF23">
    <property type="entry name" value="UDP-GLUCURONOSYLTRANSFERASE"/>
    <property type="match status" value="1"/>
</dbReference>
<dbReference type="InterPro" id="IPR050271">
    <property type="entry name" value="UDP-glycosyltransferase"/>
</dbReference>
<comment type="caution">
    <text evidence="5">The sequence shown here is derived from an EMBL/GenBank/DDBJ whole genome shotgun (WGS) entry which is preliminary data.</text>
</comment>